<dbReference type="RefSeq" id="WP_147704627.1">
    <property type="nucleotide sequence ID" value="NZ_VDUY01000004.1"/>
</dbReference>
<keyword evidence="3" id="KW-1185">Reference proteome</keyword>
<evidence type="ECO:0000313" key="3">
    <source>
        <dbReference type="Proteomes" id="UP000321548"/>
    </source>
</evidence>
<dbReference type="OrthoDB" id="9801383at2"/>
<dbReference type="InterPro" id="IPR008557">
    <property type="entry name" value="PhoX"/>
</dbReference>
<evidence type="ECO:0000256" key="1">
    <source>
        <dbReference type="SAM" id="MobiDB-lite"/>
    </source>
</evidence>
<organism evidence="2 3">
    <name type="scientific">Zeimonas arvi</name>
    <dbReference type="NCBI Taxonomy" id="2498847"/>
    <lineage>
        <taxon>Bacteria</taxon>
        <taxon>Pseudomonadati</taxon>
        <taxon>Pseudomonadota</taxon>
        <taxon>Betaproteobacteria</taxon>
        <taxon>Burkholderiales</taxon>
        <taxon>Burkholderiaceae</taxon>
        <taxon>Zeimonas</taxon>
    </lineage>
</organism>
<dbReference type="InterPro" id="IPR011042">
    <property type="entry name" value="6-blade_b-propeller_TolB-like"/>
</dbReference>
<reference evidence="2 3" key="1">
    <citation type="submission" date="2019-06" db="EMBL/GenBank/DDBJ databases">
        <title>Quisquiliibacterium sp. nov., isolated from a maize field.</title>
        <authorList>
            <person name="Lin S.-Y."/>
            <person name="Tsai C.-F."/>
            <person name="Young C.-C."/>
        </authorList>
    </citation>
    <scope>NUCLEOTIDE SEQUENCE [LARGE SCALE GENOMIC DNA]</scope>
    <source>
        <strain evidence="2 3">CC-CFT501</strain>
    </source>
</reference>
<feature type="region of interest" description="Disordered" evidence="1">
    <location>
        <begin position="621"/>
        <end position="643"/>
    </location>
</feature>
<dbReference type="Gene3D" id="2.120.10.30">
    <property type="entry name" value="TolB, C-terminal domain"/>
    <property type="match status" value="1"/>
</dbReference>
<dbReference type="SUPFAM" id="SSF63829">
    <property type="entry name" value="Calcium-dependent phosphotriesterase"/>
    <property type="match status" value="1"/>
</dbReference>
<dbReference type="PANTHER" id="PTHR35399">
    <property type="entry name" value="SLR8030 PROTEIN"/>
    <property type="match status" value="1"/>
</dbReference>
<name>A0A5C8NWJ3_9BURK</name>
<dbReference type="PANTHER" id="PTHR35399:SF2">
    <property type="entry name" value="DUF839 DOMAIN-CONTAINING PROTEIN"/>
    <property type="match status" value="1"/>
</dbReference>
<proteinExistence type="predicted"/>
<dbReference type="Proteomes" id="UP000321548">
    <property type="component" value="Unassembled WGS sequence"/>
</dbReference>
<gene>
    <name evidence="2" type="ORF">FHP08_11685</name>
</gene>
<dbReference type="EMBL" id="VDUY01000004">
    <property type="protein sequence ID" value="TXL65432.1"/>
    <property type="molecule type" value="Genomic_DNA"/>
</dbReference>
<sequence length="680" mass="73710">MNFDNDDIPSNPSSNPSLQQIVDRTVSRRAILKSGLGIATLPFFGALVACGSGGDDAAVASTVVEQAKPLRKAFTPVAISTGDAVVVPEGYVAEVLYRWGDPLTNSTAHGWRGDASEGWAEQENQAGDNHDGMSYFPLVANADGASESGLLVMNHEYVNYEYFYSPGNDAADWLAPWTADKAKKAMAGHGVSIIEVRRARDGAMSYVPGSQYNRRITGYTPMEITGPAAGAESLKTADDPTGTRVLGTLNDCANGKTPWGTYLACEENFNGYFGSTDPAYVRTALERRYGVNTSSSYRWHEVDERFDISKNPNEPNRFGWIVEIDPFNPASTPKKRTALGRFKHENAEVVIARDGRVVVYMGDDQANDYIYKFVSDGKYDPRNQATNRDLLDSGTLYVAKFDNGDATGDFKGVGEWVPMVHGMGPLTAANGFASQADVLVDTRGAADLLGATKMDRPEWIAANPKTAGEVFCALTNNSGRTVTDDANPRMANRYGQIVRWNEAGGDATALSFDWDLFLVAGNPIAYSDRQDLRSGSAVITAENTFNSPDGIAFDHDGRLWIQTDGNFSNVNDYQGQGNNQMLVADLKTGELQRFLLGPSGCEVTGLAFTPDMRTMFVNIQHPGEIGSHPNRPKKADGSTYGDNDIARDPLAFSKWPEASGGRPRSATVVVRRADGRKLLG</sequence>
<dbReference type="AlphaFoldDB" id="A0A5C8NWJ3"/>
<protein>
    <submittedName>
        <fullName evidence="2">PhoX family phosphatase</fullName>
    </submittedName>
</protein>
<dbReference type="Pfam" id="PF05787">
    <property type="entry name" value="PhoX"/>
    <property type="match status" value="1"/>
</dbReference>
<evidence type="ECO:0000313" key="2">
    <source>
        <dbReference type="EMBL" id="TXL65432.1"/>
    </source>
</evidence>
<comment type="caution">
    <text evidence="2">The sequence shown here is derived from an EMBL/GenBank/DDBJ whole genome shotgun (WGS) entry which is preliminary data.</text>
</comment>
<accession>A0A5C8NWJ3</accession>